<protein>
    <recommendedName>
        <fullName evidence="5">DivIVA protein</fullName>
    </recommendedName>
</protein>
<evidence type="ECO:0000256" key="1">
    <source>
        <dbReference type="SAM" id="Coils"/>
    </source>
</evidence>
<evidence type="ECO:0008006" key="5">
    <source>
        <dbReference type="Google" id="ProtNLM"/>
    </source>
</evidence>
<dbReference type="Proteomes" id="UP001500804">
    <property type="component" value="Unassembled WGS sequence"/>
</dbReference>
<evidence type="ECO:0000256" key="2">
    <source>
        <dbReference type="SAM" id="MobiDB-lite"/>
    </source>
</evidence>
<feature type="compositionally biased region" description="Low complexity" evidence="2">
    <location>
        <begin position="361"/>
        <end position="374"/>
    </location>
</feature>
<keyword evidence="1" id="KW-0175">Coiled coil</keyword>
<keyword evidence="4" id="KW-1185">Reference proteome</keyword>
<evidence type="ECO:0000313" key="4">
    <source>
        <dbReference type="Proteomes" id="UP001500804"/>
    </source>
</evidence>
<dbReference type="EMBL" id="BAABJO010000013">
    <property type="protein sequence ID" value="GAA5124808.1"/>
    <property type="molecule type" value="Genomic_DNA"/>
</dbReference>
<feature type="compositionally biased region" description="Pro residues" evidence="2">
    <location>
        <begin position="375"/>
        <end position="387"/>
    </location>
</feature>
<dbReference type="PANTHER" id="PTHR18898">
    <property type="entry name" value="NUCLEOPROTEIN TPR-RELATED"/>
    <property type="match status" value="1"/>
</dbReference>
<organism evidence="3 4">
    <name type="scientific">Pseudonocardia adelaidensis</name>
    <dbReference type="NCBI Taxonomy" id="648754"/>
    <lineage>
        <taxon>Bacteria</taxon>
        <taxon>Bacillati</taxon>
        <taxon>Actinomycetota</taxon>
        <taxon>Actinomycetes</taxon>
        <taxon>Pseudonocardiales</taxon>
        <taxon>Pseudonocardiaceae</taxon>
        <taxon>Pseudonocardia</taxon>
    </lineage>
</organism>
<gene>
    <name evidence="3" type="ORF">GCM10023320_38390</name>
</gene>
<sequence length="461" mass="48225">MIHMAPAEQAPIAAPAFAVVRRGYDPDQVAYHLNRVDAETTILAADRAAAAEQAAQLGQQLAACRKELDAANAEIERLRGELRVLTGPPDTIDSMNERLQVMLRLAKDEFTGLRADASAQAAAHAAEIISAVGAEAGDVGGFGFDEAELRGPRDEEELERMRREAAEERTRLDDEAAARRAAAEEEFRQVLALRCREAMAQLAKMQTEAMRSARRMMDDAEEQARTVLADAKDAVRQTVEDAQREVDDLQELRLHLAAQLDTSRQLLDRAIPEGRAAGTGAAGSTNGSAPSSPTARSAPAAPQVAAAPSDQPPAGSGSGTAPAAPLPAEAPAPAATEPGTQHAVEPAGSPQLPVASTDQHAPLSAPALPALAVPPGWPVQPGSPQPPDGGAAEPVRSAEPGTVEQSLSGGLADLGLVTGDAHRAQPMRIPPREAEAPNVPGPSRVPLGEQDQQIAPPRRYP</sequence>
<comment type="caution">
    <text evidence="3">The sequence shown here is derived from an EMBL/GenBank/DDBJ whole genome shotgun (WGS) entry which is preliminary data.</text>
</comment>
<reference evidence="4" key="1">
    <citation type="journal article" date="2019" name="Int. J. Syst. Evol. Microbiol.">
        <title>The Global Catalogue of Microorganisms (GCM) 10K type strain sequencing project: providing services to taxonomists for standard genome sequencing and annotation.</title>
        <authorList>
            <consortium name="The Broad Institute Genomics Platform"/>
            <consortium name="The Broad Institute Genome Sequencing Center for Infectious Disease"/>
            <person name="Wu L."/>
            <person name="Ma J."/>
        </authorList>
    </citation>
    <scope>NUCLEOTIDE SEQUENCE [LARGE SCALE GENOMIC DNA]</scope>
    <source>
        <strain evidence="4">JCM 18302</strain>
    </source>
</reference>
<name>A0ABP9NKN2_9PSEU</name>
<feature type="coiled-coil region" evidence="1">
    <location>
        <begin position="47"/>
        <end position="81"/>
    </location>
</feature>
<feature type="region of interest" description="Disordered" evidence="2">
    <location>
        <begin position="275"/>
        <end position="461"/>
    </location>
</feature>
<evidence type="ECO:0000313" key="3">
    <source>
        <dbReference type="EMBL" id="GAA5124808.1"/>
    </source>
</evidence>
<feature type="compositionally biased region" description="Low complexity" evidence="2">
    <location>
        <begin position="276"/>
        <end position="323"/>
    </location>
</feature>
<dbReference type="PANTHER" id="PTHR18898:SF2">
    <property type="entry name" value="NUCLEOPROTEIN TPR"/>
    <property type="match status" value="1"/>
</dbReference>
<accession>A0ABP9NKN2</accession>
<proteinExistence type="predicted"/>
<feature type="coiled-coil region" evidence="1">
    <location>
        <begin position="203"/>
        <end position="259"/>
    </location>
</feature>